<dbReference type="PANTHER" id="PTHR34130">
    <property type="entry name" value="OS08G0243800 PROTEIN"/>
    <property type="match status" value="1"/>
</dbReference>
<sequence>MKGYQKLLQAGSVSHPSTTRSDFEFNNGFINTLPNDVIFCGKVISRKTEPGSASERKYTEGENTSDRKNVFVAGLRSPSAREIRWQRSDSDRKSYTGIFGIVKFPLQMGLSDMKMRQERKEPVTLSKFMAEDGGKKSFRELVWRRGRFISCLKSSFRIRCISNNVIA</sequence>
<comment type="caution">
    <text evidence="1">The sequence shown here is derived from an EMBL/GenBank/DDBJ whole genome shotgun (WGS) entry which is preliminary data.</text>
</comment>
<organism evidence="1 2">
    <name type="scientific">Trifolium pratense</name>
    <name type="common">Red clover</name>
    <dbReference type="NCBI Taxonomy" id="57577"/>
    <lineage>
        <taxon>Eukaryota</taxon>
        <taxon>Viridiplantae</taxon>
        <taxon>Streptophyta</taxon>
        <taxon>Embryophyta</taxon>
        <taxon>Tracheophyta</taxon>
        <taxon>Spermatophyta</taxon>
        <taxon>Magnoliopsida</taxon>
        <taxon>eudicotyledons</taxon>
        <taxon>Gunneridae</taxon>
        <taxon>Pentapetalae</taxon>
        <taxon>rosids</taxon>
        <taxon>fabids</taxon>
        <taxon>Fabales</taxon>
        <taxon>Fabaceae</taxon>
        <taxon>Papilionoideae</taxon>
        <taxon>50 kb inversion clade</taxon>
        <taxon>NPAAA clade</taxon>
        <taxon>Hologalegina</taxon>
        <taxon>IRL clade</taxon>
        <taxon>Trifolieae</taxon>
        <taxon>Trifolium</taxon>
    </lineage>
</organism>
<name>A0A2K3LB09_TRIPR</name>
<dbReference type="EMBL" id="ASHM01029452">
    <property type="protein sequence ID" value="PNX75703.1"/>
    <property type="molecule type" value="Genomic_DNA"/>
</dbReference>
<dbReference type="Proteomes" id="UP000236291">
    <property type="component" value="Unassembled WGS sequence"/>
</dbReference>
<reference evidence="1 2" key="1">
    <citation type="journal article" date="2014" name="Am. J. Bot.">
        <title>Genome assembly and annotation for red clover (Trifolium pratense; Fabaceae).</title>
        <authorList>
            <person name="Istvanek J."/>
            <person name="Jaros M."/>
            <person name="Krenek A."/>
            <person name="Repkova J."/>
        </authorList>
    </citation>
    <scope>NUCLEOTIDE SEQUENCE [LARGE SCALE GENOMIC DNA]</scope>
    <source>
        <strain evidence="2">cv. Tatra</strain>
        <tissue evidence="1">Young leaves</tissue>
    </source>
</reference>
<accession>A0A2K3LB09</accession>
<reference evidence="1 2" key="2">
    <citation type="journal article" date="2017" name="Front. Plant Sci.">
        <title>Gene Classification and Mining of Molecular Markers Useful in Red Clover (Trifolium pratense) Breeding.</title>
        <authorList>
            <person name="Istvanek J."/>
            <person name="Dluhosova J."/>
            <person name="Dluhos P."/>
            <person name="Patkova L."/>
            <person name="Nedelnik J."/>
            <person name="Repkova J."/>
        </authorList>
    </citation>
    <scope>NUCLEOTIDE SEQUENCE [LARGE SCALE GENOMIC DNA]</scope>
    <source>
        <strain evidence="2">cv. Tatra</strain>
        <tissue evidence="1">Young leaves</tissue>
    </source>
</reference>
<proteinExistence type="predicted"/>
<evidence type="ECO:0000313" key="1">
    <source>
        <dbReference type="EMBL" id="PNX75703.1"/>
    </source>
</evidence>
<dbReference type="AlphaFoldDB" id="A0A2K3LB09"/>
<dbReference type="PANTHER" id="PTHR34130:SF8">
    <property type="entry name" value="TRANSMEMBRANE PROTEIN"/>
    <property type="match status" value="1"/>
</dbReference>
<protein>
    <submittedName>
        <fullName evidence="1">Uncharacterized protein</fullName>
    </submittedName>
</protein>
<gene>
    <name evidence="1" type="ORF">L195_g031644</name>
</gene>
<evidence type="ECO:0000313" key="2">
    <source>
        <dbReference type="Proteomes" id="UP000236291"/>
    </source>
</evidence>